<reference evidence="2 3" key="1">
    <citation type="journal article" date="2013" name="Genome Announc.">
        <title>Draft Genome Sequence of 'Candidatus Halobonum tyrrellensis' Strain G22, Isolated from the Hypersaline Waters of Lake Tyrrell, Australia.</title>
        <authorList>
            <person name="Ugalde J.A."/>
            <person name="Narasingarao P."/>
            <person name="Kuo S."/>
            <person name="Podell S."/>
            <person name="Allen E.E."/>
        </authorList>
    </citation>
    <scope>NUCLEOTIDE SEQUENCE [LARGE SCALE GENOMIC DNA]</scope>
    <source>
        <strain evidence="2 3">G22</strain>
    </source>
</reference>
<dbReference type="STRING" id="1324957.K933_13222"/>
<dbReference type="EMBL" id="ASGZ01000055">
    <property type="protein sequence ID" value="ESP87608.1"/>
    <property type="molecule type" value="Genomic_DNA"/>
</dbReference>
<protein>
    <recommendedName>
        <fullName evidence="1">DUF7382 domain-containing protein</fullName>
    </recommendedName>
</protein>
<sequence length="191" mass="19310">MLDRLGFDRFDRLDSSGWFGGKPLADAFDALATLGGFDASGAADSFGAFRRDERAIEGLPVRLVIALVVGVASLSVMLNMVSGIGGLAVTELDARPTPEVTTPGAQELTVAAVGPDGAPVADATVVVKGGTASLDGVATARTGDDGTATLSVAPELGANQAEGTLEISIKPPAGGEYVDRRGNTRVLVVAE</sequence>
<evidence type="ECO:0000313" key="2">
    <source>
        <dbReference type="EMBL" id="ESP87608.1"/>
    </source>
</evidence>
<dbReference type="AlphaFoldDB" id="V4HC29"/>
<dbReference type="Proteomes" id="UP000017840">
    <property type="component" value="Unassembled WGS sequence"/>
</dbReference>
<evidence type="ECO:0000259" key="1">
    <source>
        <dbReference type="Pfam" id="PF24107"/>
    </source>
</evidence>
<keyword evidence="3" id="KW-1185">Reference proteome</keyword>
<dbReference type="InterPro" id="IPR055806">
    <property type="entry name" value="DUF7382"/>
</dbReference>
<dbReference type="eggNOG" id="arCOG02981">
    <property type="taxonomic scope" value="Archaea"/>
</dbReference>
<feature type="domain" description="DUF7382" evidence="1">
    <location>
        <begin position="87"/>
        <end position="150"/>
    </location>
</feature>
<name>V4HC29_9EURY</name>
<organism evidence="2 3">
    <name type="scientific">Candidatus Halobonum tyrrellensis G22</name>
    <dbReference type="NCBI Taxonomy" id="1324957"/>
    <lineage>
        <taxon>Archaea</taxon>
        <taxon>Methanobacteriati</taxon>
        <taxon>Methanobacteriota</taxon>
        <taxon>Stenosarchaea group</taxon>
        <taxon>Halobacteria</taxon>
        <taxon>Halobacteriales</taxon>
        <taxon>Haloferacaceae</taxon>
        <taxon>Candidatus Halobonum</taxon>
    </lineage>
</organism>
<accession>V4HC29</accession>
<dbReference type="RefSeq" id="WP_023395219.1">
    <property type="nucleotide sequence ID" value="NZ_ASGZ01000055.1"/>
</dbReference>
<gene>
    <name evidence="2" type="ORF">K933_13222</name>
</gene>
<evidence type="ECO:0000313" key="3">
    <source>
        <dbReference type="Proteomes" id="UP000017840"/>
    </source>
</evidence>
<dbReference type="PATRIC" id="fig|1324957.4.peg.2682"/>
<dbReference type="Pfam" id="PF24107">
    <property type="entry name" value="DUF7382"/>
    <property type="match status" value="1"/>
</dbReference>
<proteinExistence type="predicted"/>
<comment type="caution">
    <text evidence="2">The sequence shown here is derived from an EMBL/GenBank/DDBJ whole genome shotgun (WGS) entry which is preliminary data.</text>
</comment>